<gene>
    <name evidence="1" type="ORF">K444DRAFT_620163</name>
</gene>
<organism evidence="1 2">
    <name type="scientific">Hyaloscypha bicolor E</name>
    <dbReference type="NCBI Taxonomy" id="1095630"/>
    <lineage>
        <taxon>Eukaryota</taxon>
        <taxon>Fungi</taxon>
        <taxon>Dikarya</taxon>
        <taxon>Ascomycota</taxon>
        <taxon>Pezizomycotina</taxon>
        <taxon>Leotiomycetes</taxon>
        <taxon>Helotiales</taxon>
        <taxon>Hyaloscyphaceae</taxon>
        <taxon>Hyaloscypha</taxon>
        <taxon>Hyaloscypha bicolor</taxon>
    </lineage>
</organism>
<reference evidence="1 2" key="1">
    <citation type="submission" date="2016-04" db="EMBL/GenBank/DDBJ databases">
        <title>A degradative enzymes factory behind the ericoid mycorrhizal symbiosis.</title>
        <authorList>
            <consortium name="DOE Joint Genome Institute"/>
            <person name="Martino E."/>
            <person name="Morin E."/>
            <person name="Grelet G."/>
            <person name="Kuo A."/>
            <person name="Kohler A."/>
            <person name="Daghino S."/>
            <person name="Barry K."/>
            <person name="Choi C."/>
            <person name="Cichocki N."/>
            <person name="Clum A."/>
            <person name="Copeland A."/>
            <person name="Hainaut M."/>
            <person name="Haridas S."/>
            <person name="Labutti K."/>
            <person name="Lindquist E."/>
            <person name="Lipzen A."/>
            <person name="Khouja H.-R."/>
            <person name="Murat C."/>
            <person name="Ohm R."/>
            <person name="Olson A."/>
            <person name="Spatafora J."/>
            <person name="Veneault-Fourrey C."/>
            <person name="Henrissat B."/>
            <person name="Grigoriev I."/>
            <person name="Martin F."/>
            <person name="Perotto S."/>
        </authorList>
    </citation>
    <scope>NUCLEOTIDE SEQUENCE [LARGE SCALE GENOMIC DNA]</scope>
    <source>
        <strain evidence="1 2">E</strain>
    </source>
</reference>
<dbReference type="EMBL" id="KZ613912">
    <property type="protein sequence ID" value="PMD50979.1"/>
    <property type="molecule type" value="Genomic_DNA"/>
</dbReference>
<evidence type="ECO:0008006" key="3">
    <source>
        <dbReference type="Google" id="ProtNLM"/>
    </source>
</evidence>
<evidence type="ECO:0000313" key="1">
    <source>
        <dbReference type="EMBL" id="PMD50979.1"/>
    </source>
</evidence>
<dbReference type="OrthoDB" id="9988732at2759"/>
<dbReference type="InterPro" id="IPR036282">
    <property type="entry name" value="Glutathione-S-Trfase_C_sf"/>
</dbReference>
<dbReference type="RefSeq" id="XP_024727883.1">
    <property type="nucleotide sequence ID" value="XM_024881647.1"/>
</dbReference>
<evidence type="ECO:0000313" key="2">
    <source>
        <dbReference type="Proteomes" id="UP000235371"/>
    </source>
</evidence>
<dbReference type="InParanoid" id="A0A2J6SJP4"/>
<dbReference type="AlphaFoldDB" id="A0A2J6SJP4"/>
<accession>A0A2J6SJP4</accession>
<sequence length="307" mass="35259">MAKIPPKEGSQVYLLLSIAFSHFNEKGRWAFAYYGVPYTHHLLLPWLHILTTKPIVEQGVCNREPRDTRSSPFSTPCLAIYNASRTNLRESVHDSHDILVYLSEKFSSPEHVNLYTSCGPEKEEEIYTLEKRYDQGLGVAVRDIFYLDVLVVNKWRAMLPFALVGFKNRVGILQSLIWFLLSPLLGRMITGVLDIRLERYQNAMETCREEFKHASKLLETSKYLAGDCLSAADITFAALSFIVLGITHEEGYQLHEFPSNGWSSQARAFQQELRATKAGQHVLRLFKEERYFGTPLPRQKRTVLGLW</sequence>
<keyword evidence="2" id="KW-1185">Reference proteome</keyword>
<proteinExistence type="predicted"/>
<name>A0A2J6SJP4_9HELO</name>
<dbReference type="Gene3D" id="1.20.1050.10">
    <property type="match status" value="1"/>
</dbReference>
<dbReference type="Proteomes" id="UP000235371">
    <property type="component" value="Unassembled WGS sequence"/>
</dbReference>
<protein>
    <recommendedName>
        <fullName evidence="3">GST N-terminal domain-containing protein</fullName>
    </recommendedName>
</protein>
<dbReference type="SUPFAM" id="SSF47616">
    <property type="entry name" value="GST C-terminal domain-like"/>
    <property type="match status" value="1"/>
</dbReference>
<dbReference type="GeneID" id="36589724"/>